<dbReference type="PANTHER" id="PTHR37038">
    <property type="entry name" value="TRANSCRIPTIONAL REGULATOR-RELATED"/>
    <property type="match status" value="1"/>
</dbReference>
<dbReference type="Gene3D" id="1.25.40.400">
    <property type="match status" value="1"/>
</dbReference>
<accession>A0A3G6JFG1</accession>
<dbReference type="PANTHER" id="PTHR37038:SF12">
    <property type="entry name" value="TRANSCRIPTIONAL REGULATOR"/>
    <property type="match status" value="1"/>
</dbReference>
<feature type="domain" description="HTH cro/C1-type" evidence="1">
    <location>
        <begin position="27"/>
        <end position="62"/>
    </location>
</feature>
<protein>
    <submittedName>
        <fullName evidence="2">Rgg/GadR/MutR family transcriptional regulator</fullName>
    </submittedName>
</protein>
<evidence type="ECO:0000259" key="1">
    <source>
        <dbReference type="PROSITE" id="PS50943"/>
    </source>
</evidence>
<name>A0A3G6JFG1_LACDL</name>
<dbReference type="NCBIfam" id="TIGR01716">
    <property type="entry name" value="RGG_Cterm"/>
    <property type="match status" value="1"/>
</dbReference>
<dbReference type="InterPro" id="IPR053163">
    <property type="entry name" value="HTH-type_regulator_Rgg"/>
</dbReference>
<dbReference type="InterPro" id="IPR010982">
    <property type="entry name" value="Lambda_DNA-bd_dom_sf"/>
</dbReference>
<sequence length="283" mass="32799">MKSSLGKTLREIRVGKQVSICSLADQHLSKSQISRFERGESEISCANLINILDKLNVSLDEFMIIHNDVSPTRTESFFNLMSYIRKAYFAQNTAEIMNLLFANSSFKLNPFEKTMIKSIVHTLDSNVCPTREEIAQLVDYLFKIEKWGYYEITLLGNCIETIPYDSLFLLTKEILKNSIYYSLNKNNKRLVTRLAINCLTISIDEKEFANCEYLIQEIKNLLSNELNYYEQTVFLYTTGYFEFMKGKHDGIEKMTKALQIFSILGDESLKGLYINHFSKHVDI</sequence>
<dbReference type="Pfam" id="PF01381">
    <property type="entry name" value="HTH_3"/>
    <property type="match status" value="1"/>
</dbReference>
<dbReference type="PROSITE" id="PS50943">
    <property type="entry name" value="HTH_CROC1"/>
    <property type="match status" value="1"/>
</dbReference>
<dbReference type="InterPro" id="IPR001387">
    <property type="entry name" value="Cro/C1-type_HTH"/>
</dbReference>
<proteinExistence type="predicted"/>
<dbReference type="SUPFAM" id="SSF47413">
    <property type="entry name" value="lambda repressor-like DNA-binding domains"/>
    <property type="match status" value="1"/>
</dbReference>
<dbReference type="Gene3D" id="1.10.260.40">
    <property type="entry name" value="lambda repressor-like DNA-binding domains"/>
    <property type="match status" value="1"/>
</dbReference>
<evidence type="ECO:0000313" key="2">
    <source>
        <dbReference type="EMBL" id="AZA16623.1"/>
    </source>
</evidence>
<dbReference type="SUPFAM" id="SSF48452">
    <property type="entry name" value="TPR-like"/>
    <property type="match status" value="1"/>
</dbReference>
<organism evidence="2">
    <name type="scientific">Lactobacillus delbrueckii subsp. lactis</name>
    <dbReference type="NCBI Taxonomy" id="29397"/>
    <lineage>
        <taxon>Bacteria</taxon>
        <taxon>Bacillati</taxon>
        <taxon>Bacillota</taxon>
        <taxon>Bacilli</taxon>
        <taxon>Lactobacillales</taxon>
        <taxon>Lactobacillaceae</taxon>
        <taxon>Lactobacillus</taxon>
    </lineage>
</organism>
<gene>
    <name evidence="2" type="ORF">DQL93_09105</name>
</gene>
<dbReference type="CDD" id="cd00093">
    <property type="entry name" value="HTH_XRE"/>
    <property type="match status" value="1"/>
</dbReference>
<dbReference type="SMART" id="SM00530">
    <property type="entry name" value="HTH_XRE"/>
    <property type="match status" value="1"/>
</dbReference>
<dbReference type="EMBL" id="CP031023">
    <property type="protein sequence ID" value="AZA16623.1"/>
    <property type="molecule type" value="Genomic_DNA"/>
</dbReference>
<dbReference type="InterPro" id="IPR011990">
    <property type="entry name" value="TPR-like_helical_dom_sf"/>
</dbReference>
<dbReference type="GO" id="GO:0003677">
    <property type="term" value="F:DNA binding"/>
    <property type="evidence" value="ECO:0007669"/>
    <property type="project" value="InterPro"/>
</dbReference>
<dbReference type="InterPro" id="IPR010057">
    <property type="entry name" value="Transcription_activator_Rgg_C"/>
</dbReference>
<dbReference type="AlphaFoldDB" id="A0A3G6JFG1"/>
<reference evidence="2" key="1">
    <citation type="submission" date="2018-07" db="EMBL/GenBank/DDBJ databases">
        <authorList>
            <person name="Somerville V."/>
        </authorList>
    </citation>
    <scope>NUCLEOTIDE SEQUENCE</scope>
    <source>
        <strain evidence="2">NWC_2_2</strain>
    </source>
</reference>
<dbReference type="Pfam" id="PF21259">
    <property type="entry name" value="Rgg_C"/>
    <property type="match status" value="1"/>
</dbReference>